<name>A0ABX2YAU3_9CELL</name>
<protein>
    <recommendedName>
        <fullName evidence="1">Bro-N domain-containing protein</fullName>
    </recommendedName>
</protein>
<proteinExistence type="predicted"/>
<dbReference type="PROSITE" id="PS51750">
    <property type="entry name" value="BRO_N"/>
    <property type="match status" value="1"/>
</dbReference>
<dbReference type="Pfam" id="PF03374">
    <property type="entry name" value="ANT"/>
    <property type="match status" value="1"/>
</dbReference>
<evidence type="ECO:0000259" key="1">
    <source>
        <dbReference type="PROSITE" id="PS51750"/>
    </source>
</evidence>
<evidence type="ECO:0000313" key="3">
    <source>
        <dbReference type="Proteomes" id="UP000093412"/>
    </source>
</evidence>
<dbReference type="SMART" id="SM01040">
    <property type="entry name" value="Bro-N"/>
    <property type="match status" value="1"/>
</dbReference>
<reference evidence="2 3" key="1">
    <citation type="submission" date="2016-06" db="EMBL/GenBank/DDBJ databases">
        <title>Genome sequence of Oerskovia enterophila DSM 43852.</title>
        <authorList>
            <person name="Poehlein A."/>
            <person name="Jag V."/>
            <person name="Bengelsdorf F.R."/>
            <person name="Daniel R."/>
            <person name="Duerre P."/>
        </authorList>
    </citation>
    <scope>NUCLEOTIDE SEQUENCE [LARGE SCALE GENOMIC DNA]</scope>
    <source>
        <strain evidence="2 3">DSM 43852</strain>
    </source>
</reference>
<keyword evidence="3" id="KW-1185">Reference proteome</keyword>
<accession>A0ABX2YAU3</accession>
<sequence>MTDLTPFDFDGQAVRVVTIDGEPWFVLADLARVLDIAAPGRLAARLDEGVRQTHTLPTPGGPQNLAVVSEAGMYEVVIRSDKPDAVRFRRWITSDVLPAIRKTGAYGTPALNGPELLAHAVIEAHALIAANEAKILALTPRAEAFDAFLSTSGDLSVNEAAKILSRDNGILTGEKRLRAWMQANGWIYRNEADEPRAYQRRVDQGALAERARWHHHPETGERVIDTPQVRVTAKGVEALAKSLTKVVDRGELDVTGGDAA</sequence>
<dbReference type="EMBL" id="MAQA01000024">
    <property type="protein sequence ID" value="OCI31080.1"/>
    <property type="molecule type" value="Genomic_DNA"/>
</dbReference>
<dbReference type="PANTHER" id="PTHR36180:SF2">
    <property type="entry name" value="BRO FAMILY PROTEIN"/>
    <property type="match status" value="1"/>
</dbReference>
<organism evidence="2 3">
    <name type="scientific">Oerskovia enterophila</name>
    <dbReference type="NCBI Taxonomy" id="43678"/>
    <lineage>
        <taxon>Bacteria</taxon>
        <taxon>Bacillati</taxon>
        <taxon>Actinomycetota</taxon>
        <taxon>Actinomycetes</taxon>
        <taxon>Micrococcales</taxon>
        <taxon>Cellulomonadaceae</taxon>
        <taxon>Oerskovia</taxon>
    </lineage>
</organism>
<feature type="domain" description="Bro-N" evidence="1">
    <location>
        <begin position="1"/>
        <end position="104"/>
    </location>
</feature>
<dbReference type="Proteomes" id="UP000093412">
    <property type="component" value="Unassembled WGS sequence"/>
</dbReference>
<comment type="caution">
    <text evidence="2">The sequence shown here is derived from an EMBL/GenBank/DDBJ whole genome shotgun (WGS) entry which is preliminary data.</text>
</comment>
<dbReference type="RefSeq" id="WP_068625834.1">
    <property type="nucleotide sequence ID" value="NZ_MAQA01000024.1"/>
</dbReference>
<gene>
    <name evidence="2" type="ORF">OERS_22910</name>
</gene>
<dbReference type="InterPro" id="IPR005039">
    <property type="entry name" value="Ant_C"/>
</dbReference>
<dbReference type="InterPro" id="IPR003497">
    <property type="entry name" value="BRO_N_domain"/>
</dbReference>
<evidence type="ECO:0000313" key="2">
    <source>
        <dbReference type="EMBL" id="OCI31080.1"/>
    </source>
</evidence>
<dbReference type="Pfam" id="PF02498">
    <property type="entry name" value="Bro-N"/>
    <property type="match status" value="1"/>
</dbReference>
<dbReference type="PANTHER" id="PTHR36180">
    <property type="entry name" value="DNA-BINDING PROTEIN-RELATED-RELATED"/>
    <property type="match status" value="1"/>
</dbReference>